<dbReference type="EMBL" id="ANJA01001467">
    <property type="protein sequence ID" value="ETO77089.1"/>
    <property type="molecule type" value="Genomic_DNA"/>
</dbReference>
<protein>
    <submittedName>
        <fullName evidence="1">Uncharacterized protein</fullName>
    </submittedName>
</protein>
<name>A0A081ADX8_PHYNI</name>
<evidence type="ECO:0000313" key="1">
    <source>
        <dbReference type="EMBL" id="ETO77089.1"/>
    </source>
</evidence>
<accession>A0A081ADX8</accession>
<dbReference type="InterPro" id="IPR013780">
    <property type="entry name" value="Glyco_hydro_b"/>
</dbReference>
<proteinExistence type="predicted"/>
<gene>
    <name evidence="1" type="ORF">F444_07675</name>
</gene>
<organism evidence="1 2">
    <name type="scientific">Phytophthora nicotianae P1976</name>
    <dbReference type="NCBI Taxonomy" id="1317066"/>
    <lineage>
        <taxon>Eukaryota</taxon>
        <taxon>Sar</taxon>
        <taxon>Stramenopiles</taxon>
        <taxon>Oomycota</taxon>
        <taxon>Peronosporomycetes</taxon>
        <taxon>Peronosporales</taxon>
        <taxon>Peronosporaceae</taxon>
        <taxon>Phytophthora</taxon>
    </lineage>
</organism>
<dbReference type="Gene3D" id="2.60.40.1180">
    <property type="entry name" value="Golgi alpha-mannosidase II"/>
    <property type="match status" value="1"/>
</dbReference>
<evidence type="ECO:0000313" key="2">
    <source>
        <dbReference type="Proteomes" id="UP000028582"/>
    </source>
</evidence>
<sequence>MPKLRLCGEVTDGYKRFFGGKTYKNVPVPLDAIPVSIEAALSCRVSSVTGARGELYMDDERSLAAELEGEGTVVTFHQTKEGLRSTATAATPQGKRYTSLKRVGRFKVHGFQSKANLPSFAAWRQRR</sequence>
<dbReference type="Proteomes" id="UP000028582">
    <property type="component" value="Unassembled WGS sequence"/>
</dbReference>
<comment type="caution">
    <text evidence="1">The sequence shown here is derived from an EMBL/GenBank/DDBJ whole genome shotgun (WGS) entry which is preliminary data.</text>
</comment>
<reference evidence="1 2" key="1">
    <citation type="submission" date="2013-11" db="EMBL/GenBank/DDBJ databases">
        <title>The Genome Sequence of Phytophthora parasitica P1976.</title>
        <authorList>
            <consortium name="The Broad Institute Genomics Platform"/>
            <person name="Russ C."/>
            <person name="Tyler B."/>
            <person name="Panabieres F."/>
            <person name="Shan W."/>
            <person name="Tripathy S."/>
            <person name="Grunwald N."/>
            <person name="Machado M."/>
            <person name="Johnson C.S."/>
            <person name="Walker B."/>
            <person name="Young S."/>
            <person name="Zeng Q."/>
            <person name="Gargeya S."/>
            <person name="Fitzgerald M."/>
            <person name="Haas B."/>
            <person name="Abouelleil A."/>
            <person name="Allen A.W."/>
            <person name="Alvarado L."/>
            <person name="Arachchi H.M."/>
            <person name="Berlin A.M."/>
            <person name="Chapman S.B."/>
            <person name="Gainer-Dewar J."/>
            <person name="Goldberg J."/>
            <person name="Griggs A."/>
            <person name="Gujja S."/>
            <person name="Hansen M."/>
            <person name="Howarth C."/>
            <person name="Imamovic A."/>
            <person name="Ireland A."/>
            <person name="Larimer J."/>
            <person name="McCowan C."/>
            <person name="Murphy C."/>
            <person name="Pearson M."/>
            <person name="Poon T.W."/>
            <person name="Priest M."/>
            <person name="Roberts A."/>
            <person name="Saif S."/>
            <person name="Shea T."/>
            <person name="Sisk P."/>
            <person name="Sykes S."/>
            <person name="Wortman J."/>
            <person name="Nusbaum C."/>
            <person name="Birren B."/>
        </authorList>
    </citation>
    <scope>NUCLEOTIDE SEQUENCE [LARGE SCALE GENOMIC DNA]</scope>
    <source>
        <strain evidence="1 2">P1976</strain>
    </source>
</reference>
<dbReference type="AlphaFoldDB" id="A0A081ADX8"/>